<proteinExistence type="predicted"/>
<accession>A0A1J1J7U4</accession>
<reference evidence="2 3" key="1">
    <citation type="submission" date="2015-04" db="EMBL/GenBank/DDBJ databases">
        <authorList>
            <person name="Syromyatnikov M.Y."/>
            <person name="Popov V.N."/>
        </authorList>
    </citation>
    <scope>NUCLEOTIDE SEQUENCE [LARGE SCALE GENOMIC DNA]</scope>
</reference>
<organism evidence="2 3">
    <name type="scientific">Clunio marinus</name>
    <dbReference type="NCBI Taxonomy" id="568069"/>
    <lineage>
        <taxon>Eukaryota</taxon>
        <taxon>Metazoa</taxon>
        <taxon>Ecdysozoa</taxon>
        <taxon>Arthropoda</taxon>
        <taxon>Hexapoda</taxon>
        <taxon>Insecta</taxon>
        <taxon>Pterygota</taxon>
        <taxon>Neoptera</taxon>
        <taxon>Endopterygota</taxon>
        <taxon>Diptera</taxon>
        <taxon>Nematocera</taxon>
        <taxon>Chironomoidea</taxon>
        <taxon>Chironomidae</taxon>
        <taxon>Clunio</taxon>
    </lineage>
</organism>
<evidence type="ECO:0000256" key="1">
    <source>
        <dbReference type="SAM" id="MobiDB-lite"/>
    </source>
</evidence>
<protein>
    <submittedName>
        <fullName evidence="2">CLUMA_CG021475, isoform A</fullName>
    </submittedName>
</protein>
<evidence type="ECO:0000313" key="2">
    <source>
        <dbReference type="EMBL" id="CRL08463.1"/>
    </source>
</evidence>
<evidence type="ECO:0000313" key="3">
    <source>
        <dbReference type="Proteomes" id="UP000183832"/>
    </source>
</evidence>
<feature type="region of interest" description="Disordered" evidence="1">
    <location>
        <begin position="102"/>
        <end position="123"/>
    </location>
</feature>
<dbReference type="EMBL" id="CVRI01000075">
    <property type="protein sequence ID" value="CRL08463.1"/>
    <property type="molecule type" value="Genomic_DNA"/>
</dbReference>
<keyword evidence="3" id="KW-1185">Reference proteome</keyword>
<dbReference type="Proteomes" id="UP000183832">
    <property type="component" value="Unassembled WGS sequence"/>
</dbReference>
<name>A0A1J1J7U4_9DIPT</name>
<gene>
    <name evidence="2" type="ORF">CLUMA_CG021475</name>
</gene>
<dbReference type="AlphaFoldDB" id="A0A1J1J7U4"/>
<sequence length="123" mass="14241">MNGVTKESQFHFHTLKMPQAFNNNKKSLNKGKRWKNVFQSHEKLSESSSMFIRIRCLFERKNGNFFLMKACLTGNDPSGHKGRIILKNNETASKKHQIKLVGRTENEKTRPQASRVVWPSPNI</sequence>